<dbReference type="EMBL" id="CAJDKC010000003">
    <property type="protein sequence ID" value="CAD0330126.1"/>
    <property type="molecule type" value="Genomic_DNA"/>
</dbReference>
<dbReference type="InterPro" id="IPR050708">
    <property type="entry name" value="T6SS_VgrG/RHS"/>
</dbReference>
<dbReference type="EMBL" id="CAJDKC010000003">
    <property type="protein sequence ID" value="CAD0330119.1"/>
    <property type="molecule type" value="Genomic_DNA"/>
</dbReference>
<evidence type="ECO:0008006" key="6">
    <source>
        <dbReference type="Google" id="ProtNLM"/>
    </source>
</evidence>
<keyword evidence="1" id="KW-0677">Repeat</keyword>
<feature type="domain" description="Teneurin-like YD-shell" evidence="3">
    <location>
        <begin position="1173"/>
        <end position="1418"/>
    </location>
</feature>
<feature type="domain" description="DUF6531" evidence="2">
    <location>
        <begin position="273"/>
        <end position="345"/>
    </location>
</feature>
<dbReference type="Pfam" id="PF20148">
    <property type="entry name" value="DUF6531"/>
    <property type="match status" value="1"/>
</dbReference>
<evidence type="ECO:0000259" key="3">
    <source>
        <dbReference type="Pfam" id="PF25023"/>
    </source>
</evidence>
<dbReference type="PANTHER" id="PTHR32305:SF15">
    <property type="entry name" value="PROTEIN RHSA-RELATED"/>
    <property type="match status" value="1"/>
</dbReference>
<evidence type="ECO:0000313" key="5">
    <source>
        <dbReference type="Proteomes" id="UP000587508"/>
    </source>
</evidence>
<organism evidence="4 5">
    <name type="scientific">Xanthomonas hortorum pv. carotae</name>
    <dbReference type="NCBI Taxonomy" id="487904"/>
    <lineage>
        <taxon>Bacteria</taxon>
        <taxon>Pseudomonadati</taxon>
        <taxon>Pseudomonadota</taxon>
        <taxon>Gammaproteobacteria</taxon>
        <taxon>Lysobacterales</taxon>
        <taxon>Lysobacteraceae</taxon>
        <taxon>Xanthomonas</taxon>
    </lineage>
</organism>
<dbReference type="InterPro" id="IPR031325">
    <property type="entry name" value="RHS_repeat"/>
</dbReference>
<dbReference type="InterPro" id="IPR056823">
    <property type="entry name" value="TEN-like_YD-shell"/>
</dbReference>
<dbReference type="Pfam" id="PF05593">
    <property type="entry name" value="RHS_repeat"/>
    <property type="match status" value="3"/>
</dbReference>
<sequence>MDSVSQETDSALRSSHTRLCKVPTVLLRVVLCTATYIASAPIEPVLAQALPPAEFCVSGGCYPTQVEALAALAASTRYAGVGQYLQHTFTSVTNPLTGQLSLRYDVLDRPAKQIADPIYTVDMGVHGQGNPGCAAPQDPNYSTYCTNEGELISAALAHLRTRIKSGCSLDLGKTTRDYNTTNLGLSGNAIRYGQKDFSSETTCTASNGTVTKGKLNWSIYKRRLISCESGLSPNFGGGWTESELPQTLMCGSSADFSFMSARAGQISSCSTANPCHPTTGDKTRTETDFMFAGRPFSRYYHSLAQFRDRDNPFAVGWSHSYSDYLVSTDTYSPVLIDAEGNYENFVKVDGNIYRGANSNRIMIYLNTPEAQYRLFEASGEIRDFNRDGALLSVRNPATPSNDVTLSYIEEQLTSATDASGRKIQFNYALDRLRSITLPDGSLISYDYDRDSNLTAADYGEGSIKRYHYHEQGLADPKLIHHLTGITSEDGRRYGTFNYEPNGRVIGSALESGSEQVDAVSLSYDSSTTTSVTYALGEKKIFSAGSGLYRSLENLASEAGNDKNTYLADGRLQSKTDRAGTVTKYEYQPTYLSAIVKAAGTAQQQREEFVRDVAKNTLLEHRIYDPKGKLRQSTVLTYNGRGQQIARTQTDAVTGVVRTSRNEYCEQAALDAGSCPILGLITLSDGARMDVPDTTAYTYYGSDDSSCAGAPTTCPHRKGDLWKATNALGQVTEYLAYDGAGRPLSIKDANGNITDYSYHRRGWLTATKVRGADPASDLDDRITRIDYWPTGLIKQVTQPDGGFTTFTYDGAHRLTDVADNAGNTVHYTLDNAGNQIKEDTRDVAGTLKRTLSRVYNQLGQLKTQATAASDPTDFAYDAKGNTVAVNDALGTATLSEYDPLNRLARSLQDASGIKAETKFTYDYQGNLAKVSDPKGLGTTYEYNGFGDLTKLASPDTGVTAYTYDSAGNRATQTDARGVITTYGYDALNRLTKLTYPKPTDGLDISYAYDVVPTVCAAGEAFVVGRLSRMSDASGTTEYCYNAFGDVTRKVQTSNGKVLVLRYDYTVGGQLRRMTYPDGAVVDYLRNAQGQTTEVGVTPAGGSRQVLLSNASYYPFGPAAGWTYGNGRTLARQYDLDYRPQAIRDTRPGGLEVGFGFDPVGNLTALTPAGNPTPEIGLGYDTLGRLTALTDGTTGTVIDGYSYDATGNRLSAKFGGVTQVYTYPATNHRLSAVASVARTYDKAGNTLTIGGKAREFSYDASGRMSMAKRAGALVMNYRYNGRGEQVRRFLGTTNTYTLYDEAGHWLGDYDSNGAPKQQAIWLDDLPVGLLANANTLHYIEPDHLGSPRVVIDPTRDVAVWTWSLKGEAFGNTAPNQDPDGDGAALVLDMRFPGQRYDAASGLSQNYFRDYEAATGRYGQSDPIGLEGGLSSYAYVSSRPLSSVDHNGLQAIPLPMPLPIGPPGFGEGENGMDDFGGPRLPEPTAAGVLGGLYQISKTTPGFSLLDQSLTIANALCPENNDELCEKAKTDARNAYFKLITKRIPQFQTGGTRGRDPGHLQAITQLQARLRDALRRVRMYCKPLPAEYGEWERVANLNAPGF</sequence>
<dbReference type="Proteomes" id="UP000587508">
    <property type="component" value="Unassembled WGS sequence"/>
</dbReference>
<proteinExistence type="predicted"/>
<feature type="domain" description="Teneurin-like YD-shell" evidence="3">
    <location>
        <begin position="835"/>
        <end position="1008"/>
    </location>
</feature>
<evidence type="ECO:0000256" key="1">
    <source>
        <dbReference type="ARBA" id="ARBA00022737"/>
    </source>
</evidence>
<dbReference type="InterPro" id="IPR022385">
    <property type="entry name" value="Rhs_assc_core"/>
</dbReference>
<accession>A0A6V7D8W9</accession>
<dbReference type="InterPro" id="IPR045351">
    <property type="entry name" value="DUF6531"/>
</dbReference>
<gene>
    <name evidence="4" type="ORF">CFBP7900_18800</name>
</gene>
<protein>
    <recommendedName>
        <fullName evidence="6">RhsD protein</fullName>
    </recommendedName>
</protein>
<dbReference type="PANTHER" id="PTHR32305">
    <property type="match status" value="1"/>
</dbReference>
<comment type="caution">
    <text evidence="4">The sequence shown here is derived from an EMBL/GenBank/DDBJ whole genome shotgun (WGS) entry which is preliminary data.</text>
</comment>
<dbReference type="NCBIfam" id="TIGR03696">
    <property type="entry name" value="Rhs_assc_core"/>
    <property type="match status" value="1"/>
</dbReference>
<dbReference type="InterPro" id="IPR006530">
    <property type="entry name" value="YD"/>
</dbReference>
<evidence type="ECO:0000313" key="4">
    <source>
        <dbReference type="EMBL" id="CAD0330119.1"/>
    </source>
</evidence>
<dbReference type="Pfam" id="PF25023">
    <property type="entry name" value="TEN_YD-shell"/>
    <property type="match status" value="2"/>
</dbReference>
<reference evidence="4 5" key="1">
    <citation type="submission" date="2020-07" db="EMBL/GenBank/DDBJ databases">
        <authorList>
            <person name="Pothier F. J."/>
        </authorList>
    </citation>
    <scope>NUCLEOTIDE SEQUENCE [LARGE SCALE GENOMIC DNA]</scope>
    <source>
        <strain evidence="4 5">CFBP 7900</strain>
    </source>
</reference>
<dbReference type="RefSeq" id="WP_023904339.1">
    <property type="nucleotide sequence ID" value="NZ_CAJDKC010000003.1"/>
</dbReference>
<dbReference type="NCBIfam" id="TIGR01643">
    <property type="entry name" value="YD_repeat_2x"/>
    <property type="match status" value="4"/>
</dbReference>
<name>A0A6V7D8W9_9XANT</name>
<dbReference type="Gene3D" id="2.180.10.10">
    <property type="entry name" value="RHS repeat-associated core"/>
    <property type="match status" value="4"/>
</dbReference>
<evidence type="ECO:0000259" key="2">
    <source>
        <dbReference type="Pfam" id="PF20148"/>
    </source>
</evidence>